<dbReference type="Proteomes" id="UP000002019">
    <property type="component" value="Chromosome"/>
</dbReference>
<accession>B0VJ67</accession>
<dbReference type="KEGG" id="caci:CLOAM1426"/>
<keyword evidence="2" id="KW-1185">Reference proteome</keyword>
<name>B0VJ67_CLOAI</name>
<gene>
    <name evidence="1" type="ordered locus">CLOAM1426</name>
</gene>
<organism evidence="1 2">
    <name type="scientific">Cloacimonas acidaminovorans (strain Evry)</name>
    <dbReference type="NCBI Taxonomy" id="459349"/>
    <lineage>
        <taxon>Bacteria</taxon>
        <taxon>Pseudomonadati</taxon>
        <taxon>Candidatus Cloacimonadota</taxon>
        <taxon>Candidatus Cloacimonadia</taxon>
        <taxon>Candidatus Cloacimonadales</taxon>
        <taxon>Candidatus Cloacimonadaceae</taxon>
        <taxon>Candidatus Cloacimonas</taxon>
    </lineage>
</organism>
<sequence>MKVNFKYGIKTYSGTMDEVTYGSYRKNTICIGRKYVKPRLTDQNALVGGKMKNLAIIYNDVSESYKQELKQYALLNEVNVPKGKLLPNAYALWVKMMFKFAKADAEHIDLTTLTYSDLQTVGDEILSISSAVENGYMDNVPGADKLTANM</sequence>
<dbReference type="STRING" id="459349.CLOAM1426"/>
<evidence type="ECO:0000313" key="1">
    <source>
        <dbReference type="EMBL" id="CAO81278.1"/>
    </source>
</evidence>
<reference evidence="1 2" key="1">
    <citation type="journal article" date="2008" name="J. Bacteriol.">
        <title>'Candidatus Cloacamonas acidaminovorans': genome sequence reconstruction provides a first glimpse of a new bacterial division.</title>
        <authorList>
            <person name="Pelletier E."/>
            <person name="Kreimeyer A."/>
            <person name="Bocs S."/>
            <person name="Rouy Z."/>
            <person name="Gyapay G."/>
            <person name="Chouari R."/>
            <person name="Riviere D."/>
            <person name="Ganesan A."/>
            <person name="Daegelen P."/>
            <person name="Sghir A."/>
            <person name="Cohen G.N."/>
            <person name="Medigue C."/>
            <person name="Weissenbach J."/>
            <person name="Le Paslier D."/>
        </authorList>
    </citation>
    <scope>NUCLEOTIDE SEQUENCE [LARGE SCALE GENOMIC DNA]</scope>
    <source>
        <strain evidence="2">Evry</strain>
    </source>
</reference>
<dbReference type="AlphaFoldDB" id="B0VJ67"/>
<protein>
    <submittedName>
        <fullName evidence="1">Uncharacterized protein</fullName>
    </submittedName>
</protein>
<evidence type="ECO:0000313" key="2">
    <source>
        <dbReference type="Proteomes" id="UP000002019"/>
    </source>
</evidence>
<proteinExistence type="predicted"/>
<dbReference type="RefSeq" id="WP_015425136.1">
    <property type="nucleotide sequence ID" value="NC_020449.1"/>
</dbReference>
<dbReference type="HOGENOM" id="CLU_145276_0_0_0"/>
<dbReference type="OrthoDB" id="9848551at2"/>
<dbReference type="EMBL" id="CU466930">
    <property type="protein sequence ID" value="CAO81278.1"/>
    <property type="molecule type" value="Genomic_DNA"/>
</dbReference>